<dbReference type="STRING" id="991.IW20_14025"/>
<name>A0A086AFE5_FLAHY</name>
<dbReference type="EMBL" id="JPRM01000021">
    <property type="protein sequence ID" value="KFF15409.1"/>
    <property type="molecule type" value="Genomic_DNA"/>
</dbReference>
<keyword evidence="4" id="KW-0418">Kinase</keyword>
<dbReference type="InterPro" id="IPR036890">
    <property type="entry name" value="HATPase_C_sf"/>
</dbReference>
<feature type="transmembrane region" description="Helical" evidence="1">
    <location>
        <begin position="64"/>
        <end position="83"/>
    </location>
</feature>
<feature type="domain" description="Signal transduction histidine kinase internal region" evidence="2">
    <location>
        <begin position="139"/>
        <end position="213"/>
    </location>
</feature>
<keyword evidence="6" id="KW-1185">Reference proteome</keyword>
<dbReference type="Proteomes" id="UP000028712">
    <property type="component" value="Unassembled WGS sequence"/>
</dbReference>
<keyword evidence="1" id="KW-1133">Transmembrane helix</keyword>
<dbReference type="eggNOG" id="COG2972">
    <property type="taxonomic scope" value="Bacteria"/>
</dbReference>
<gene>
    <name evidence="4" type="ORF">B0A62_16890</name>
    <name evidence="3" type="ORF">IW20_14025</name>
</gene>
<dbReference type="Gene3D" id="3.30.565.10">
    <property type="entry name" value="Histidine kinase-like ATPase, C-terminal domain"/>
    <property type="match status" value="1"/>
</dbReference>
<dbReference type="PANTHER" id="PTHR34220">
    <property type="entry name" value="SENSOR HISTIDINE KINASE YPDA"/>
    <property type="match status" value="1"/>
</dbReference>
<dbReference type="InterPro" id="IPR050640">
    <property type="entry name" value="Bact_2-comp_sensor_kinase"/>
</dbReference>
<dbReference type="Pfam" id="PF06580">
    <property type="entry name" value="His_kinase"/>
    <property type="match status" value="1"/>
</dbReference>
<reference evidence="4 6" key="2">
    <citation type="submission" date="2016-11" db="EMBL/GenBank/DDBJ databases">
        <title>Whole genomes of Flavobacteriaceae.</title>
        <authorList>
            <person name="Stine C."/>
            <person name="Li C."/>
            <person name="Tadesse D."/>
        </authorList>
    </citation>
    <scope>NUCLEOTIDE SEQUENCE [LARGE SCALE GENOMIC DNA]</scope>
    <source>
        <strain evidence="4 6">ATCC 29551</strain>
    </source>
</reference>
<evidence type="ECO:0000313" key="5">
    <source>
        <dbReference type="Proteomes" id="UP000028712"/>
    </source>
</evidence>
<dbReference type="GO" id="GO:0016020">
    <property type="term" value="C:membrane"/>
    <property type="evidence" value="ECO:0007669"/>
    <property type="project" value="InterPro"/>
</dbReference>
<evidence type="ECO:0000313" key="6">
    <source>
        <dbReference type="Proteomes" id="UP000198424"/>
    </source>
</evidence>
<dbReference type="Proteomes" id="UP000198424">
    <property type="component" value="Unassembled WGS sequence"/>
</dbReference>
<dbReference type="AlphaFoldDB" id="A0A086AFE5"/>
<evidence type="ECO:0000313" key="3">
    <source>
        <dbReference type="EMBL" id="KFF15409.1"/>
    </source>
</evidence>
<feature type="transmembrane region" description="Helical" evidence="1">
    <location>
        <begin position="39"/>
        <end position="57"/>
    </location>
</feature>
<feature type="transmembrane region" description="Helical" evidence="1">
    <location>
        <begin position="103"/>
        <end position="123"/>
    </location>
</feature>
<reference evidence="3 5" key="1">
    <citation type="submission" date="2014-07" db="EMBL/GenBank/DDBJ databases">
        <title>Genome of Flavobacterium hydatis DSM 2063.</title>
        <authorList>
            <person name="Pipes S.E."/>
            <person name="Stropko S.J."/>
            <person name="Newman J.D."/>
        </authorList>
    </citation>
    <scope>NUCLEOTIDE SEQUENCE [LARGE SCALE GENOMIC DNA]</scope>
    <source>
        <strain evidence="3 5">DSM 2063</strain>
    </source>
</reference>
<organism evidence="3 5">
    <name type="scientific">Flavobacterium hydatis</name>
    <name type="common">Cytophaga aquatilis</name>
    <dbReference type="NCBI Taxonomy" id="991"/>
    <lineage>
        <taxon>Bacteria</taxon>
        <taxon>Pseudomonadati</taxon>
        <taxon>Bacteroidota</taxon>
        <taxon>Flavobacteriia</taxon>
        <taxon>Flavobacteriales</taxon>
        <taxon>Flavobacteriaceae</taxon>
        <taxon>Flavobacterium</taxon>
    </lineage>
</organism>
<dbReference type="GO" id="GO:0000155">
    <property type="term" value="F:phosphorelay sensor kinase activity"/>
    <property type="evidence" value="ECO:0007669"/>
    <property type="project" value="InterPro"/>
</dbReference>
<keyword evidence="1" id="KW-0812">Transmembrane</keyword>
<keyword evidence="4" id="KW-0808">Transferase</keyword>
<sequence length="329" mass="38299">MNKIYYHILFWVFIFLYVFDYMASFYNFKESVLCSSLEVIFFGTEFYINLLVLLPFVLNKKGKIAYIASLVALLSLSFSIYYFTGLNVILYDEDLLKSFTSFLLNHSLFIFISYIVWVFNKYFTEKQLRLQLENEKLQAEMMLLKSQISPHFLFNALNNIYTLTVIKSDNAPKMLATLADILRYFLYEGSKKHTSLTSEIEIINKYIQIQKYRQIEGMDNITFNVSDDNSVKQVPPLLLITLIENAFKHGDIIESKSGFVTIDLITNQNKIEFTIANSFQFKSNNQGIGLNNLESQLKNLFGKEYDLKIENSNSIYKVSLSFYGNKDSI</sequence>
<dbReference type="OrthoDB" id="9809908at2"/>
<evidence type="ECO:0000259" key="2">
    <source>
        <dbReference type="Pfam" id="PF06580"/>
    </source>
</evidence>
<dbReference type="RefSeq" id="WP_035623234.1">
    <property type="nucleotide sequence ID" value="NZ_JBEWQG010000002.1"/>
</dbReference>
<proteinExistence type="predicted"/>
<keyword evidence="1" id="KW-0472">Membrane</keyword>
<dbReference type="PANTHER" id="PTHR34220:SF7">
    <property type="entry name" value="SENSOR HISTIDINE KINASE YPDA"/>
    <property type="match status" value="1"/>
</dbReference>
<dbReference type="EMBL" id="MUGY01000025">
    <property type="protein sequence ID" value="OXA91357.1"/>
    <property type="molecule type" value="Genomic_DNA"/>
</dbReference>
<comment type="caution">
    <text evidence="3">The sequence shown here is derived from an EMBL/GenBank/DDBJ whole genome shotgun (WGS) entry which is preliminary data.</text>
</comment>
<accession>A0A086AFE5</accession>
<protein>
    <submittedName>
        <fullName evidence="4">Sensor histidine kinase</fullName>
    </submittedName>
</protein>
<evidence type="ECO:0000313" key="4">
    <source>
        <dbReference type="EMBL" id="OXA91357.1"/>
    </source>
</evidence>
<feature type="transmembrane region" description="Helical" evidence="1">
    <location>
        <begin position="7"/>
        <end position="27"/>
    </location>
</feature>
<evidence type="ECO:0000256" key="1">
    <source>
        <dbReference type="SAM" id="Phobius"/>
    </source>
</evidence>
<dbReference type="InterPro" id="IPR010559">
    <property type="entry name" value="Sig_transdc_His_kin_internal"/>
</dbReference>